<feature type="compositionally biased region" description="Basic and acidic residues" evidence="1">
    <location>
        <begin position="169"/>
        <end position="179"/>
    </location>
</feature>
<name>A0ABQ8KDP4_9APHY</name>
<feature type="region of interest" description="Disordered" evidence="1">
    <location>
        <begin position="673"/>
        <end position="742"/>
    </location>
</feature>
<evidence type="ECO:0000313" key="2">
    <source>
        <dbReference type="EMBL" id="KAH9835735.1"/>
    </source>
</evidence>
<protein>
    <submittedName>
        <fullName evidence="2">Uncharacterized protein</fullName>
    </submittedName>
</protein>
<dbReference type="RefSeq" id="XP_047778112.1">
    <property type="nucleotide sequence ID" value="XM_047921630.1"/>
</dbReference>
<feature type="compositionally biased region" description="Polar residues" evidence="1">
    <location>
        <begin position="1"/>
        <end position="23"/>
    </location>
</feature>
<accession>A0ABQ8KDP4</accession>
<feature type="compositionally biased region" description="Basic and acidic residues" evidence="1">
    <location>
        <begin position="99"/>
        <end position="112"/>
    </location>
</feature>
<feature type="compositionally biased region" description="Pro residues" evidence="1">
    <location>
        <begin position="288"/>
        <end position="299"/>
    </location>
</feature>
<organism evidence="2 3">
    <name type="scientific">Rhodofomes roseus</name>
    <dbReference type="NCBI Taxonomy" id="34475"/>
    <lineage>
        <taxon>Eukaryota</taxon>
        <taxon>Fungi</taxon>
        <taxon>Dikarya</taxon>
        <taxon>Basidiomycota</taxon>
        <taxon>Agaricomycotina</taxon>
        <taxon>Agaricomycetes</taxon>
        <taxon>Polyporales</taxon>
        <taxon>Rhodofomes</taxon>
    </lineage>
</organism>
<evidence type="ECO:0000313" key="3">
    <source>
        <dbReference type="Proteomes" id="UP000814176"/>
    </source>
</evidence>
<feature type="compositionally biased region" description="Polar residues" evidence="1">
    <location>
        <begin position="184"/>
        <end position="213"/>
    </location>
</feature>
<feature type="compositionally biased region" description="Low complexity" evidence="1">
    <location>
        <begin position="66"/>
        <end position="80"/>
    </location>
</feature>
<comment type="caution">
    <text evidence="2">The sequence shown here is derived from an EMBL/GenBank/DDBJ whole genome shotgun (WGS) entry which is preliminary data.</text>
</comment>
<evidence type="ECO:0000256" key="1">
    <source>
        <dbReference type="SAM" id="MobiDB-lite"/>
    </source>
</evidence>
<feature type="compositionally biased region" description="Gly residues" evidence="1">
    <location>
        <begin position="706"/>
        <end position="730"/>
    </location>
</feature>
<feature type="compositionally biased region" description="Polar residues" evidence="1">
    <location>
        <begin position="678"/>
        <end position="687"/>
    </location>
</feature>
<feature type="region of interest" description="Disordered" evidence="1">
    <location>
        <begin position="1"/>
        <end position="225"/>
    </location>
</feature>
<dbReference type="Proteomes" id="UP000814176">
    <property type="component" value="Unassembled WGS sequence"/>
</dbReference>
<keyword evidence="3" id="KW-1185">Reference proteome</keyword>
<feature type="compositionally biased region" description="Basic residues" evidence="1">
    <location>
        <begin position="124"/>
        <end position="133"/>
    </location>
</feature>
<dbReference type="GeneID" id="72002362"/>
<proteinExistence type="predicted"/>
<dbReference type="EMBL" id="JADCUA010000012">
    <property type="protein sequence ID" value="KAH9835735.1"/>
    <property type="molecule type" value="Genomic_DNA"/>
</dbReference>
<feature type="compositionally biased region" description="Basic and acidic residues" evidence="1">
    <location>
        <begin position="731"/>
        <end position="742"/>
    </location>
</feature>
<gene>
    <name evidence="2" type="ORF">C8Q71DRAFT_724348</name>
</gene>
<sequence>MQPTQSEIAENVNTSQPATNQHVEPTREPDITVPTPSPNPWRPISTPTTEGEDGALVNTFPTPLEAMAQAHAPAAQSNGAPQSLEANVAPAPTPTQNSHKAETKGPAKREESAELTSKANANPKKNKKNKKKKEQAEIGKGVPTAAGVGRILVEETPTTNRLTSVKRRRVEEDTGDEGKPAVTNRLQSTAPETPSQSDDLLSDLTTGEIQLSPTPADGYFSDGGVSYADVDQAMEVDTEGDILPEPMPTPHTPRQRTRLVHNAQDFFAGRGATAPPAYPSIHVDEPRGPGPIPETPQTPTPTNMRDLRFRRYADHETRGGSIQPPPTNVTVRLDAARPSREHVPAPPLSQPSRQATPGPSGHRNLLPMPAPRGPALHHPAYITIRGPTAATRRPQEDWPGVYGRDAFSWTEGMKAEQHEAWTEIAREKPAVLIQVPGHGADEPETTGRVENIIGTIKDYLNVHRFVVTPAVSKDRNPRRNRAPYWFLLHETTAETCNTLLEAEWLDTPRGTINIRRLTADNPSYAAAWRLPDRLGVTDGNYTAFFVREFQRGDLRKMVLTYLYEDINEGGHWHAYSIEDAFVEWISTIHADTLKLARGNERPDPIVRLYVESPTYDPRKWETFCEGVRDHNFGSSLTGPSVPFLDEMLCSYCHSVDHPVGLCKVANIPGWHDPEAPRQNANPASSTQDRNERGRGGRGGRGHGGRGGRGGRGGSGRGGRGRGYGYGNGRGGRFDRYDRYDQY</sequence>
<feature type="region of interest" description="Disordered" evidence="1">
    <location>
        <begin position="269"/>
        <end position="305"/>
    </location>
</feature>
<reference evidence="2 3" key="1">
    <citation type="journal article" date="2021" name="Environ. Microbiol.">
        <title>Gene family expansions and transcriptome signatures uncover fungal adaptations to wood decay.</title>
        <authorList>
            <person name="Hage H."/>
            <person name="Miyauchi S."/>
            <person name="Viragh M."/>
            <person name="Drula E."/>
            <person name="Min B."/>
            <person name="Chaduli D."/>
            <person name="Navarro D."/>
            <person name="Favel A."/>
            <person name="Norest M."/>
            <person name="Lesage-Meessen L."/>
            <person name="Balint B."/>
            <person name="Merenyi Z."/>
            <person name="de Eugenio L."/>
            <person name="Morin E."/>
            <person name="Martinez A.T."/>
            <person name="Baldrian P."/>
            <person name="Stursova M."/>
            <person name="Martinez M.J."/>
            <person name="Novotny C."/>
            <person name="Magnuson J.K."/>
            <person name="Spatafora J.W."/>
            <person name="Maurice S."/>
            <person name="Pangilinan J."/>
            <person name="Andreopoulos W."/>
            <person name="LaButti K."/>
            <person name="Hundley H."/>
            <person name="Na H."/>
            <person name="Kuo A."/>
            <person name="Barry K."/>
            <person name="Lipzen A."/>
            <person name="Henrissat B."/>
            <person name="Riley R."/>
            <person name="Ahrendt S."/>
            <person name="Nagy L.G."/>
            <person name="Grigoriev I.V."/>
            <person name="Martin F."/>
            <person name="Rosso M.N."/>
        </authorList>
    </citation>
    <scope>NUCLEOTIDE SEQUENCE [LARGE SCALE GENOMIC DNA]</scope>
    <source>
        <strain evidence="2 3">CIRM-BRFM 1785</strain>
    </source>
</reference>
<feature type="region of interest" description="Disordered" evidence="1">
    <location>
        <begin position="337"/>
        <end position="368"/>
    </location>
</feature>
<feature type="compositionally biased region" description="Basic residues" evidence="1">
    <location>
        <begin position="695"/>
        <end position="705"/>
    </location>
</feature>